<feature type="region of interest" description="Disordered" evidence="1">
    <location>
        <begin position="1"/>
        <end position="54"/>
    </location>
</feature>
<sequence length="54" mass="6128">MKREKYNNEEHPDGLTKTDLEQSAGVDVEYSAAVADEDDREALERAEAADERQM</sequence>
<feature type="compositionally biased region" description="Basic and acidic residues" evidence="1">
    <location>
        <begin position="1"/>
        <end position="20"/>
    </location>
</feature>
<name>I8IYX5_9BACL</name>
<reference evidence="2 3" key="1">
    <citation type="journal article" date="2012" name="J. Bacteriol.">
        <title>Genome of Bacillus macauensis ZFHKF-1, a Long-Chain-Forming Bacterium.</title>
        <authorList>
            <person name="Cai L."/>
            <person name="Zhang T."/>
        </authorList>
    </citation>
    <scope>NUCLEOTIDE SEQUENCE [LARGE SCALE GENOMIC DNA]</scope>
    <source>
        <strain evidence="2 3">ZFHKF-1</strain>
    </source>
</reference>
<dbReference type="EMBL" id="AKKV01000030">
    <property type="protein sequence ID" value="EIT84681.1"/>
    <property type="molecule type" value="Genomic_DNA"/>
</dbReference>
<organism evidence="2 3">
    <name type="scientific">Fictibacillus macauensis ZFHKF-1</name>
    <dbReference type="NCBI Taxonomy" id="1196324"/>
    <lineage>
        <taxon>Bacteria</taxon>
        <taxon>Bacillati</taxon>
        <taxon>Bacillota</taxon>
        <taxon>Bacilli</taxon>
        <taxon>Bacillales</taxon>
        <taxon>Fictibacillaceae</taxon>
        <taxon>Fictibacillus</taxon>
    </lineage>
</organism>
<dbReference type="InterPro" id="IPR025435">
    <property type="entry name" value="YfhD-like"/>
</dbReference>
<proteinExistence type="predicted"/>
<protein>
    <recommendedName>
        <fullName evidence="4">YfhD family protein</fullName>
    </recommendedName>
</protein>
<accession>I8IYX5</accession>
<dbReference type="Pfam" id="PF14151">
    <property type="entry name" value="YfhD"/>
    <property type="match status" value="1"/>
</dbReference>
<comment type="caution">
    <text evidence="2">The sequence shown here is derived from an EMBL/GenBank/DDBJ whole genome shotgun (WGS) entry which is preliminary data.</text>
</comment>
<dbReference type="PATRIC" id="fig|1196324.3.peg.2728"/>
<feature type="compositionally biased region" description="Basic and acidic residues" evidence="1">
    <location>
        <begin position="42"/>
        <end position="54"/>
    </location>
</feature>
<evidence type="ECO:0000256" key="1">
    <source>
        <dbReference type="SAM" id="MobiDB-lite"/>
    </source>
</evidence>
<evidence type="ECO:0000313" key="2">
    <source>
        <dbReference type="EMBL" id="EIT84681.1"/>
    </source>
</evidence>
<evidence type="ECO:0000313" key="3">
    <source>
        <dbReference type="Proteomes" id="UP000004080"/>
    </source>
</evidence>
<dbReference type="AlphaFoldDB" id="I8IYX5"/>
<dbReference type="RefSeq" id="WP_007202749.1">
    <property type="nucleotide sequence ID" value="NZ_AKKV01000030.1"/>
</dbReference>
<dbReference type="Proteomes" id="UP000004080">
    <property type="component" value="Unassembled WGS sequence"/>
</dbReference>
<keyword evidence="3" id="KW-1185">Reference proteome</keyword>
<evidence type="ECO:0008006" key="4">
    <source>
        <dbReference type="Google" id="ProtNLM"/>
    </source>
</evidence>
<gene>
    <name evidence="2" type="ORF">A374_13355</name>
</gene>